<dbReference type="Proteomes" id="UP000031967">
    <property type="component" value="Unassembled WGS sequence"/>
</dbReference>
<feature type="transmembrane region" description="Helical" evidence="9">
    <location>
        <begin position="306"/>
        <end position="330"/>
    </location>
</feature>
<keyword evidence="7 9" id="KW-1133">Transmembrane helix</keyword>
<evidence type="ECO:0000256" key="9">
    <source>
        <dbReference type="SAM" id="Phobius"/>
    </source>
</evidence>
<dbReference type="InterPro" id="IPR036890">
    <property type="entry name" value="HATPase_C_sf"/>
</dbReference>
<dbReference type="InterPro" id="IPR010559">
    <property type="entry name" value="Sig_transdc_His_kin_internal"/>
</dbReference>
<dbReference type="SMART" id="SM00387">
    <property type="entry name" value="HATPase_c"/>
    <property type="match status" value="1"/>
</dbReference>
<evidence type="ECO:0000256" key="5">
    <source>
        <dbReference type="ARBA" id="ARBA00022692"/>
    </source>
</evidence>
<dbReference type="Pfam" id="PF02743">
    <property type="entry name" value="dCache_1"/>
    <property type="match status" value="1"/>
</dbReference>
<dbReference type="SUPFAM" id="SSF55874">
    <property type="entry name" value="ATPase domain of HSP90 chaperone/DNA topoisomerase II/histidine kinase"/>
    <property type="match status" value="1"/>
</dbReference>
<organism evidence="11 12">
    <name type="scientific">Gordoniibacillus kamchatkensis</name>
    <dbReference type="NCBI Taxonomy" id="1590651"/>
    <lineage>
        <taxon>Bacteria</taxon>
        <taxon>Bacillati</taxon>
        <taxon>Bacillota</taxon>
        <taxon>Bacilli</taxon>
        <taxon>Bacillales</taxon>
        <taxon>Paenibacillaceae</taxon>
        <taxon>Gordoniibacillus</taxon>
    </lineage>
</organism>
<reference evidence="11 12" key="1">
    <citation type="submission" date="2014-12" db="EMBL/GenBank/DDBJ databases">
        <title>Draft genome sequence of Paenibacillus kamchatkensis strain B-2647.</title>
        <authorList>
            <person name="Karlyshev A.V."/>
            <person name="Kudryashova E.B."/>
        </authorList>
    </citation>
    <scope>NUCLEOTIDE SEQUENCE [LARGE SCALE GENOMIC DNA]</scope>
    <source>
        <strain evidence="11 12">VKM B-2647</strain>
    </source>
</reference>
<evidence type="ECO:0000256" key="1">
    <source>
        <dbReference type="ARBA" id="ARBA00004651"/>
    </source>
</evidence>
<keyword evidence="5 9" id="KW-0812">Transmembrane</keyword>
<dbReference type="Pfam" id="PF00672">
    <property type="entry name" value="HAMP"/>
    <property type="match status" value="1"/>
</dbReference>
<keyword evidence="2" id="KW-1003">Cell membrane</keyword>
<evidence type="ECO:0000259" key="10">
    <source>
        <dbReference type="PROSITE" id="PS50885"/>
    </source>
</evidence>
<evidence type="ECO:0000256" key="2">
    <source>
        <dbReference type="ARBA" id="ARBA00022475"/>
    </source>
</evidence>
<evidence type="ECO:0000256" key="3">
    <source>
        <dbReference type="ARBA" id="ARBA00022553"/>
    </source>
</evidence>
<keyword evidence="3" id="KW-0597">Phosphoprotein</keyword>
<accession>A0ABR5ACY1</accession>
<sequence length="592" mass="67280">MNAAFMKNWNLRAKMMMILVLFILLPLMLFGILFYRSSQDLVAQRTDKEGLQVLTLVMMNVNQLLMGYESELHDIYDHEDIVRLVSDSNDAASNGKGTAADDSVNRYLRDFLRGKDDLESIYLFTPTHTYFGDFKGSALFVEQYRAHPMWERFINLAVGRAVWLPTYELPPNQYNSKPSHYFAVGMQLKNVFESLQTLGTLLVNVKIDALDKIVGGVQVSPHSVLLISDPQGNLIWTRNPDAYSINLAQYPFFAQIDKREGGIFTADMNGSRYRIGFLRSDYNGWYYVSFVPEADLNAQTNDLKRFLAATAVAFAALFILLAALSSYYITKPIRQMALAMKQIHKDNLELAPLAPSSDEIGVLHSAFNSMRGRITDLIKEVRHISNKEKEAEIRALQAQINPHFVYNTLDAVNWMAIENDQPQISAMITSLSDIMRYAIKPGQQLATIEEELKWARNYAYLQEMRFEEKFEVVFDVQIKETDLKVPRLLLQPYLENSIIHGMEDLEAGGVIRITVRSEGSGDDRKLIVIVQDNGSGIPEHKLQLIKERRSHGIGIYNLDERLKMEYGPGYGVAIHSVHGEGTTVTIVLPYIR</sequence>
<dbReference type="InterPro" id="IPR050640">
    <property type="entry name" value="Bact_2-comp_sensor_kinase"/>
</dbReference>
<keyword evidence="8 9" id="KW-0472">Membrane</keyword>
<proteinExistence type="predicted"/>
<dbReference type="Gene3D" id="3.30.450.20">
    <property type="entry name" value="PAS domain"/>
    <property type="match status" value="1"/>
</dbReference>
<evidence type="ECO:0000256" key="7">
    <source>
        <dbReference type="ARBA" id="ARBA00022989"/>
    </source>
</evidence>
<dbReference type="PROSITE" id="PS50885">
    <property type="entry name" value="HAMP"/>
    <property type="match status" value="1"/>
</dbReference>
<dbReference type="Pfam" id="PF06580">
    <property type="entry name" value="His_kinase"/>
    <property type="match status" value="1"/>
</dbReference>
<dbReference type="Pfam" id="PF02518">
    <property type="entry name" value="HATPase_c"/>
    <property type="match status" value="1"/>
</dbReference>
<dbReference type="Gene3D" id="1.10.8.500">
    <property type="entry name" value="HAMP domain in histidine kinase"/>
    <property type="match status" value="1"/>
</dbReference>
<name>A0ABR5ACY1_9BACL</name>
<dbReference type="PANTHER" id="PTHR34220:SF7">
    <property type="entry name" value="SENSOR HISTIDINE KINASE YPDA"/>
    <property type="match status" value="1"/>
</dbReference>
<dbReference type="InterPro" id="IPR003594">
    <property type="entry name" value="HATPase_dom"/>
</dbReference>
<protein>
    <recommendedName>
        <fullName evidence="10">HAMP domain-containing protein</fullName>
    </recommendedName>
</protein>
<comment type="caution">
    <text evidence="11">The sequence shown here is derived from an EMBL/GenBank/DDBJ whole genome shotgun (WGS) entry which is preliminary data.</text>
</comment>
<keyword evidence="12" id="KW-1185">Reference proteome</keyword>
<dbReference type="InterPro" id="IPR033479">
    <property type="entry name" value="dCache_1"/>
</dbReference>
<dbReference type="PANTHER" id="PTHR34220">
    <property type="entry name" value="SENSOR HISTIDINE KINASE YPDA"/>
    <property type="match status" value="1"/>
</dbReference>
<evidence type="ECO:0000256" key="6">
    <source>
        <dbReference type="ARBA" id="ARBA00022777"/>
    </source>
</evidence>
<evidence type="ECO:0000256" key="8">
    <source>
        <dbReference type="ARBA" id="ARBA00023136"/>
    </source>
</evidence>
<dbReference type="SUPFAM" id="SSF158472">
    <property type="entry name" value="HAMP domain-like"/>
    <property type="match status" value="1"/>
</dbReference>
<keyword evidence="6" id="KW-0418">Kinase</keyword>
<comment type="subcellular location">
    <subcellularLocation>
        <location evidence="1">Cell membrane</location>
        <topology evidence="1">Multi-pass membrane protein</topology>
    </subcellularLocation>
</comment>
<dbReference type="InterPro" id="IPR003660">
    <property type="entry name" value="HAMP_dom"/>
</dbReference>
<dbReference type="RefSeq" id="WP_041051180.1">
    <property type="nucleotide sequence ID" value="NZ_JXAK01000061.1"/>
</dbReference>
<dbReference type="EMBL" id="JXAK01000061">
    <property type="protein sequence ID" value="KIL38440.1"/>
    <property type="molecule type" value="Genomic_DNA"/>
</dbReference>
<keyword evidence="4" id="KW-0808">Transferase</keyword>
<feature type="domain" description="HAMP" evidence="10">
    <location>
        <begin position="327"/>
        <end position="379"/>
    </location>
</feature>
<dbReference type="CDD" id="cd06225">
    <property type="entry name" value="HAMP"/>
    <property type="match status" value="1"/>
</dbReference>
<dbReference type="SMART" id="SM00304">
    <property type="entry name" value="HAMP"/>
    <property type="match status" value="1"/>
</dbReference>
<dbReference type="Gene3D" id="3.30.565.10">
    <property type="entry name" value="Histidine kinase-like ATPase, C-terminal domain"/>
    <property type="match status" value="1"/>
</dbReference>
<evidence type="ECO:0000313" key="11">
    <source>
        <dbReference type="EMBL" id="KIL38440.1"/>
    </source>
</evidence>
<evidence type="ECO:0000256" key="4">
    <source>
        <dbReference type="ARBA" id="ARBA00022679"/>
    </source>
</evidence>
<gene>
    <name evidence="11" type="ORF">SD70_26375</name>
</gene>
<evidence type="ECO:0000313" key="12">
    <source>
        <dbReference type="Proteomes" id="UP000031967"/>
    </source>
</evidence>